<reference evidence="1 2" key="1">
    <citation type="submission" date="2019-02" db="EMBL/GenBank/DDBJ databases">
        <authorList>
            <consortium name="Pathogen Informatics"/>
        </authorList>
    </citation>
    <scope>NUCLEOTIDE SEQUENCE [LARGE SCALE GENOMIC DNA]</scope>
    <source>
        <strain evidence="1 2">3012STDY7078512</strain>
    </source>
</reference>
<accession>A0A449I2Z3</accession>
<organism evidence="1 2">
    <name type="scientific">Prevotella heparinolytica</name>
    <dbReference type="NCBI Taxonomy" id="28113"/>
    <lineage>
        <taxon>Bacteria</taxon>
        <taxon>Pseudomonadati</taxon>
        <taxon>Bacteroidota</taxon>
        <taxon>Bacteroidia</taxon>
        <taxon>Bacteroidales</taxon>
        <taxon>Bacteroidaceae</taxon>
        <taxon>Bacteroides</taxon>
    </lineage>
</organism>
<gene>
    <name evidence="1" type="ORF">NCTC7812_01296</name>
</gene>
<name>A0A449I2Z3_9BACE</name>
<dbReference type="AlphaFoldDB" id="A0A449I2Z3"/>
<proteinExistence type="predicted"/>
<dbReference type="EMBL" id="CAACYH010000004">
    <property type="protein sequence ID" value="VFB13768.1"/>
    <property type="molecule type" value="Genomic_DNA"/>
</dbReference>
<evidence type="ECO:0000313" key="2">
    <source>
        <dbReference type="Proteomes" id="UP000396835"/>
    </source>
</evidence>
<evidence type="ECO:0000313" key="1">
    <source>
        <dbReference type="EMBL" id="VFB13768.1"/>
    </source>
</evidence>
<dbReference type="Proteomes" id="UP000396835">
    <property type="component" value="Unassembled WGS sequence"/>
</dbReference>
<protein>
    <submittedName>
        <fullName evidence="1">Uncharacterized protein</fullName>
    </submittedName>
</protein>
<sequence length="33" mass="4037">MLMKKRLLNYSYEHKGGHGYRCVIVEMHNRCLR</sequence>